<feature type="compositionally biased region" description="Basic and acidic residues" evidence="1">
    <location>
        <begin position="225"/>
        <end position="262"/>
    </location>
</feature>
<evidence type="ECO:0000313" key="2">
    <source>
        <dbReference type="EMBL" id="CUQ77082.1"/>
    </source>
</evidence>
<dbReference type="RefSeq" id="WP_055215526.1">
    <property type="nucleotide sequence ID" value="NZ_CZBU01000003.1"/>
</dbReference>
<proteinExistence type="predicted"/>
<protein>
    <submittedName>
        <fullName evidence="2">Uncharacterized protein</fullName>
    </submittedName>
</protein>
<dbReference type="OrthoDB" id="2058281at2"/>
<evidence type="ECO:0000256" key="1">
    <source>
        <dbReference type="SAM" id="MobiDB-lite"/>
    </source>
</evidence>
<dbReference type="AlphaFoldDB" id="A0A174YTQ0"/>
<organism evidence="2 3">
    <name type="scientific">Lachnospira eligens</name>
    <dbReference type="NCBI Taxonomy" id="39485"/>
    <lineage>
        <taxon>Bacteria</taxon>
        <taxon>Bacillati</taxon>
        <taxon>Bacillota</taxon>
        <taxon>Clostridia</taxon>
        <taxon>Lachnospirales</taxon>
        <taxon>Lachnospiraceae</taxon>
        <taxon>Lachnospira</taxon>
    </lineage>
</organism>
<accession>A0A174YTQ0</accession>
<dbReference type="EMBL" id="CZBU01000003">
    <property type="protein sequence ID" value="CUQ77082.1"/>
    <property type="molecule type" value="Genomic_DNA"/>
</dbReference>
<gene>
    <name evidence="2" type="ORF">ERS852490_01384</name>
</gene>
<evidence type="ECO:0000313" key="3">
    <source>
        <dbReference type="Proteomes" id="UP000095621"/>
    </source>
</evidence>
<name>A0A174YTQ0_9FIRM</name>
<dbReference type="Proteomes" id="UP000095621">
    <property type="component" value="Unassembled WGS sequence"/>
</dbReference>
<sequence>MENELYHHGVLGQKWGVRRYQNRDGSLTMAGKKRALRIQNDYTELTNNKKYRDRNGNMTYAGRKKALALQNEYTNVTGKKHLIAFNNKTGANKQPHQKSISEMSNQELQAKVDRLRLEKQLKDLTPEYKTAGQKFVGFVKDTSMSIIKDKGTRILGDYVDKQVRDAIGLNKKDPLTKSQKLAQDAKDAANKKVIAQVEDYFKERDKGKNTATEAKKDSGYTMTEAQKKEHDALFGNHETKTESDAEKRKREHDRLFSGRYVD</sequence>
<reference evidence="2 3" key="1">
    <citation type="submission" date="2015-09" db="EMBL/GenBank/DDBJ databases">
        <authorList>
            <consortium name="Pathogen Informatics"/>
        </authorList>
    </citation>
    <scope>NUCLEOTIDE SEQUENCE [LARGE SCALE GENOMIC DNA]</scope>
    <source>
        <strain evidence="2 3">2789STDY5834875</strain>
    </source>
</reference>
<feature type="compositionally biased region" description="Basic and acidic residues" evidence="1">
    <location>
        <begin position="204"/>
        <end position="218"/>
    </location>
</feature>
<feature type="region of interest" description="Disordered" evidence="1">
    <location>
        <begin position="204"/>
        <end position="262"/>
    </location>
</feature>